<dbReference type="EMBL" id="CP075587">
    <property type="protein sequence ID" value="QYF49455.1"/>
    <property type="molecule type" value="Genomic_DNA"/>
</dbReference>
<dbReference type="EMBL" id="CP075587">
    <property type="protein sequence ID" value="QYF48251.1"/>
    <property type="molecule type" value="Genomic_DNA"/>
</dbReference>
<evidence type="ECO:0000313" key="63">
    <source>
        <dbReference type="EMBL" id="QYF49315.1"/>
    </source>
</evidence>
<dbReference type="EMBL" id="CP075587">
    <property type="protein sequence ID" value="QYF48004.1"/>
    <property type="molecule type" value="Genomic_DNA"/>
</dbReference>
<evidence type="ECO:0000313" key="32">
    <source>
        <dbReference type="EMBL" id="QYF48460.1"/>
    </source>
</evidence>
<dbReference type="EMBL" id="CP075587">
    <property type="protein sequence ID" value="QYF49014.1"/>
    <property type="molecule type" value="Genomic_DNA"/>
</dbReference>
<dbReference type="EMBL" id="CP075587">
    <property type="protein sequence ID" value="QYF48460.1"/>
    <property type="molecule type" value="Genomic_DNA"/>
</dbReference>
<dbReference type="EMBL" id="CP075587">
    <property type="protein sequence ID" value="QYF49205.1"/>
    <property type="molecule type" value="Genomic_DNA"/>
</dbReference>
<dbReference type="EMBL" id="CP075587">
    <property type="protein sequence ID" value="QYF48265.1"/>
    <property type="molecule type" value="Genomic_DNA"/>
</dbReference>
<dbReference type="EMBL" id="CP075587">
    <property type="protein sequence ID" value="QYF48497.1"/>
    <property type="molecule type" value="Genomic_DNA"/>
</dbReference>
<dbReference type="EMBL" id="CP075587">
    <property type="protein sequence ID" value="QYF48383.1"/>
    <property type="molecule type" value="Genomic_DNA"/>
</dbReference>
<reference evidence="4 71" key="1">
    <citation type="journal article" date="2022" name="bioRxiv">
        <title>Ecology and evolution of chlamydial symbionts of arthropods.</title>
        <authorList>
            <person name="Halter T."/>
            <person name="Koestlbacher S."/>
            <person name="Collingro A."/>
            <person name="Sixt B.S."/>
            <person name="Toenshoff E.R."/>
            <person name="Hendrickx F."/>
            <person name="Kostanjsek R."/>
            <person name="Horn M."/>
        </authorList>
    </citation>
    <scope>NUCLEOTIDE SEQUENCE [LARGE SCALE GENOMIC DNA]</scope>
    <source>
        <strain evidence="4">W744xW776</strain>
    </source>
</reference>
<evidence type="ECO:0000313" key="26">
    <source>
        <dbReference type="EMBL" id="QYF48354.1"/>
    </source>
</evidence>
<dbReference type="EMBL" id="CP075587">
    <property type="protein sequence ID" value="QYF49315.1"/>
    <property type="molecule type" value="Genomic_DNA"/>
</dbReference>
<evidence type="ECO:0000313" key="51">
    <source>
        <dbReference type="EMBL" id="QYF49021.1"/>
    </source>
</evidence>
<evidence type="ECO:0000313" key="34">
    <source>
        <dbReference type="EMBL" id="QYF48497.1"/>
    </source>
</evidence>
<name>A0ABX8UY73_9BACT</name>
<evidence type="ECO:0000313" key="67">
    <source>
        <dbReference type="EMBL" id="QYF49419.1"/>
    </source>
</evidence>
<dbReference type="EMBL" id="CP075587">
    <property type="protein sequence ID" value="QYF48288.1"/>
    <property type="molecule type" value="Genomic_DNA"/>
</dbReference>
<dbReference type="EMBL" id="CP075587">
    <property type="protein sequence ID" value="QYF48211.1"/>
    <property type="molecule type" value="Genomic_DNA"/>
</dbReference>
<dbReference type="EMBL" id="CP075587">
    <property type="protein sequence ID" value="QYF49419.1"/>
    <property type="molecule type" value="Genomic_DNA"/>
</dbReference>
<evidence type="ECO:0000313" key="14">
    <source>
        <dbReference type="EMBL" id="QYF48157.1"/>
    </source>
</evidence>
<dbReference type="EMBL" id="CP075587">
    <property type="protein sequence ID" value="QYF49299.1"/>
    <property type="molecule type" value="Genomic_DNA"/>
</dbReference>
<dbReference type="PROSITE" id="PS50994">
    <property type="entry name" value="INTEGRASE"/>
    <property type="match status" value="1"/>
</dbReference>
<dbReference type="EMBL" id="CP075587">
    <property type="protein sequence ID" value="QYF47998.1"/>
    <property type="molecule type" value="Genomic_DNA"/>
</dbReference>
<dbReference type="EMBL" id="CP075587">
    <property type="protein sequence ID" value="QYF49216.1"/>
    <property type="molecule type" value="Genomic_DNA"/>
</dbReference>
<dbReference type="EMBL" id="CP075587">
    <property type="protein sequence ID" value="QYF47996.1"/>
    <property type="molecule type" value="Genomic_DNA"/>
</dbReference>
<dbReference type="PANTHER" id="PTHR10948">
    <property type="entry name" value="TRANSPOSASE"/>
    <property type="match status" value="1"/>
</dbReference>
<dbReference type="EMBL" id="CP075587">
    <property type="protein sequence ID" value="QYF49066.1"/>
    <property type="molecule type" value="Genomic_DNA"/>
</dbReference>
<evidence type="ECO:0000313" key="64">
    <source>
        <dbReference type="EMBL" id="QYF49337.1"/>
    </source>
</evidence>
<feature type="region of interest" description="Disordered" evidence="2">
    <location>
        <begin position="135"/>
        <end position="154"/>
    </location>
</feature>
<dbReference type="EMBL" id="CP075587">
    <property type="protein sequence ID" value="QYF49467.1"/>
    <property type="molecule type" value="Genomic_DNA"/>
</dbReference>
<dbReference type="EMBL" id="CP075587">
    <property type="protein sequence ID" value="QYF48539.1"/>
    <property type="molecule type" value="Genomic_DNA"/>
</dbReference>
<evidence type="ECO:0000313" key="60">
    <source>
        <dbReference type="EMBL" id="QYF49260.1"/>
    </source>
</evidence>
<dbReference type="InterPro" id="IPR009057">
    <property type="entry name" value="Homeodomain-like_sf"/>
</dbReference>
<dbReference type="EMBL" id="CP075587">
    <property type="protein sequence ID" value="QYF48849.1"/>
    <property type="molecule type" value="Genomic_DNA"/>
</dbReference>
<dbReference type="EMBL" id="CP075587">
    <property type="protein sequence ID" value="QYF48802.1"/>
    <property type="molecule type" value="Genomic_DNA"/>
</dbReference>
<evidence type="ECO:0000313" key="71">
    <source>
        <dbReference type="Proteomes" id="UP000826014"/>
    </source>
</evidence>
<evidence type="ECO:0000313" key="49">
    <source>
        <dbReference type="EMBL" id="QYF48980.1"/>
    </source>
</evidence>
<evidence type="ECO:0000313" key="38">
    <source>
        <dbReference type="EMBL" id="QYF48630.1"/>
    </source>
</evidence>
<dbReference type="EMBL" id="CP075587">
    <property type="protein sequence ID" value="QYF49168.1"/>
    <property type="molecule type" value="Genomic_DNA"/>
</dbReference>
<protein>
    <submittedName>
        <fullName evidence="4">Transposase ISRhOegibbosus1</fullName>
    </submittedName>
</protein>
<dbReference type="Pfam" id="PF13936">
    <property type="entry name" value="HTH_38"/>
    <property type="match status" value="1"/>
</dbReference>
<dbReference type="SUPFAM" id="SSF46689">
    <property type="entry name" value="Homeodomain-like"/>
    <property type="match status" value="1"/>
</dbReference>
<evidence type="ECO:0000313" key="22">
    <source>
        <dbReference type="EMBL" id="QYF48265.1"/>
    </source>
</evidence>
<evidence type="ECO:0000313" key="53">
    <source>
        <dbReference type="EMBL" id="QYF49106.1"/>
    </source>
</evidence>
<accession>A0ABX8UY73</accession>
<dbReference type="EMBL" id="CP075587">
    <property type="protein sequence ID" value="QYF49106.1"/>
    <property type="molecule type" value="Genomic_DNA"/>
</dbReference>
<keyword evidence="1" id="KW-0233">DNA recombination</keyword>
<evidence type="ECO:0000313" key="56">
    <source>
        <dbReference type="EMBL" id="QYF49168.1"/>
    </source>
</evidence>
<dbReference type="EMBL" id="CP075587">
    <property type="protein sequence ID" value="QYF49368.1"/>
    <property type="molecule type" value="Genomic_DNA"/>
</dbReference>
<evidence type="ECO:0000313" key="48">
    <source>
        <dbReference type="EMBL" id="QYF48975.1"/>
    </source>
</evidence>
<evidence type="ECO:0000313" key="41">
    <source>
        <dbReference type="EMBL" id="QYF48794.1"/>
    </source>
</evidence>
<evidence type="ECO:0000313" key="19">
    <source>
        <dbReference type="EMBL" id="QYF48245.1"/>
    </source>
</evidence>
<evidence type="ECO:0000313" key="24">
    <source>
        <dbReference type="EMBL" id="QYF48337.1"/>
    </source>
</evidence>
<evidence type="ECO:0000313" key="21">
    <source>
        <dbReference type="EMBL" id="QYF48251.1"/>
    </source>
</evidence>
<evidence type="ECO:0000313" key="68">
    <source>
        <dbReference type="EMBL" id="QYF49455.1"/>
    </source>
</evidence>
<dbReference type="EMBL" id="CP075587">
    <property type="protein sequence ID" value="QYF48794.1"/>
    <property type="molecule type" value="Genomic_DNA"/>
</dbReference>
<evidence type="ECO:0000313" key="61">
    <source>
        <dbReference type="EMBL" id="QYF49291.1"/>
    </source>
</evidence>
<evidence type="ECO:0000313" key="43">
    <source>
        <dbReference type="EMBL" id="QYF48849.1"/>
    </source>
</evidence>
<evidence type="ECO:0000313" key="40">
    <source>
        <dbReference type="EMBL" id="QYF48784.1"/>
    </source>
</evidence>
<evidence type="ECO:0000313" key="18">
    <source>
        <dbReference type="EMBL" id="QYF48211.1"/>
    </source>
</evidence>
<dbReference type="EMBL" id="CP075587">
    <property type="protein sequence ID" value="QYF48486.1"/>
    <property type="molecule type" value="Genomic_DNA"/>
</dbReference>
<sequence length="326" mass="37928">MPKGYHHLTYDQRCQIYILKARGDTSSSIANILKVHHSTISRELKRNKGQRGYRHQQAQEKAFLRKNSQPNKKMTPQIVTRIEEKIKLQWSPIQISGWLKRHGKEHVSHETIYNHIWKDKRQGGQLYRELRHRGKKYNKQRKGASGRGNMPGRIDIKQRPCIVEKKTRLGDWELDTVIGAGHKGVIVSMVERTSKLTKLAKVSHKTAEEVSQALIEQLKPIKDFVHTLTADNGKEFAYHQMVSFELETDFYFATPYHSWERGLNEHTNGLVRQYFPKTQSFLDTTSKDIERVETLLNNRPRKALNFETPLEVFTRLSTNMLCSGAQ</sequence>
<dbReference type="EMBL" id="CP075587">
    <property type="protein sequence ID" value="QYF48019.1"/>
    <property type="molecule type" value="Genomic_DNA"/>
</dbReference>
<evidence type="ECO:0000313" key="39">
    <source>
        <dbReference type="EMBL" id="QYF48679.1"/>
    </source>
</evidence>
<dbReference type="EMBL" id="CP075587">
    <property type="protein sequence ID" value="QYF49260.1"/>
    <property type="molecule type" value="Genomic_DNA"/>
</dbReference>
<feature type="domain" description="Integrase catalytic" evidence="3">
    <location>
        <begin position="156"/>
        <end position="317"/>
    </location>
</feature>
<evidence type="ECO:0000313" key="42">
    <source>
        <dbReference type="EMBL" id="QYF48802.1"/>
    </source>
</evidence>
<gene>
    <name evidence="4" type="ORF">RHABOEDO_000008</name>
    <name evidence="5" type="ORF">RHABOEDO_000033</name>
    <name evidence="6" type="ORF">RHABOEDO_000036</name>
    <name evidence="7" type="ORF">RHABOEDO_000055</name>
    <name evidence="8" type="ORF">RHABOEDO_000074</name>
    <name evidence="9" type="ORF">RHABOEDO_000076</name>
    <name evidence="10" type="ORF">RHABOEDO_000086</name>
    <name evidence="11" type="ORF">RHABOEDO_000108</name>
    <name evidence="12" type="ORF">RHABOEDO_000162</name>
    <name evidence="13" type="ORF">RHABOEDO_000168</name>
    <name evidence="14" type="ORF">RHABOEDO_000266</name>
    <name evidence="15" type="ORF">RHABOEDO_000272</name>
    <name evidence="16" type="ORF">RHABOEDO_000276</name>
    <name evidence="17" type="ORF">RHABOEDO_000302</name>
    <name evidence="18" type="ORF">RHABOEDO_000328</name>
    <name evidence="19" type="ORF">RHABOEDO_000368</name>
    <name evidence="20" type="ORF">RHABOEDO_000370</name>
    <name evidence="21" type="ORF">RHABOEDO_000375</name>
    <name evidence="22" type="ORF">RHABOEDO_000392</name>
    <name evidence="23" type="ORF">RHABOEDO_000416</name>
    <name evidence="24" type="ORF">RHABOEDO_000472</name>
    <name evidence="25" type="ORF">RHABOEDO_000492</name>
    <name evidence="26" type="ORF">RHABOEDO_000495</name>
    <name evidence="27" type="ORF">RHABOEDO_000518</name>
    <name evidence="28" type="ORF">RHABOEDO_000533</name>
    <name evidence="29" type="ORF">RHABOEDO_000535</name>
    <name evidence="30" type="ORF">RHABOEDO_000538</name>
    <name evidence="31" type="ORF">RHABOEDO_000581</name>
    <name evidence="32" type="ORF">RHABOEDO_000623</name>
    <name evidence="33" type="ORF">RHABOEDO_000657</name>
    <name evidence="34" type="ORF">RHABOEDO_000669</name>
    <name evidence="35" type="ORF">RHABOEDO_000672</name>
    <name evidence="36" type="ORF">RHABOEDO_000719</name>
    <name evidence="37" type="ORF">RHABOEDO_000769</name>
    <name evidence="38" type="ORF">RHABOEDO_000821</name>
    <name evidence="39" type="ORF">RHABOEDO_000882</name>
    <name evidence="40" type="ORF">RHABOEDO_001000</name>
    <name evidence="41" type="ORF">RHABOEDO_001010</name>
    <name evidence="42" type="ORF">RHABOEDO_001023</name>
    <name evidence="43" type="ORF">RHABOEDO_001077</name>
    <name evidence="44" type="ORF">RHABOEDO_001081</name>
    <name evidence="45" type="ORF">RHABOEDO_001149</name>
    <name evidence="46" type="ORF">RHABOEDO_001195</name>
    <name evidence="47" type="ORF">RHABOEDO_001199</name>
    <name evidence="48" type="ORF">RHABOEDO_001224</name>
    <name evidence="49" type="ORF">RHABOEDO_001230</name>
    <name evidence="50" type="ORF">RHABOEDO_001265</name>
    <name evidence="51" type="ORF">RHABOEDO_001277</name>
    <name evidence="52" type="ORF">RHABOEDO_001328</name>
    <name evidence="53" type="ORF">RHABOEDO_001374</name>
    <name evidence="54" type="ORF">RHABOEDO_001381</name>
    <name evidence="55" type="ORF">RHABOEDO_001403</name>
    <name evidence="56" type="ORF">RHABOEDO_001451</name>
    <name evidence="57" type="ORF">RHABOEDO_001496</name>
    <name evidence="58" type="ORF">RHABOEDO_001511</name>
    <name evidence="59" type="ORF">RHABOEDO_001526</name>
    <name evidence="60" type="ORF">RHABOEDO_001564</name>
    <name evidence="61" type="ORF">RHABOEDO_001601</name>
    <name evidence="62" type="ORF">RHABOEDO_001612</name>
    <name evidence="63" type="ORF">RHABOEDO_001629</name>
    <name evidence="64" type="ORF">RHABOEDO_001656</name>
    <name evidence="65" type="ORF">RHABOEDO_001661</name>
    <name evidence="66" type="ORF">RHABOEDO_001696</name>
    <name evidence="67" type="ORF">RHABOEDO_001756</name>
    <name evidence="68" type="ORF">RHABOEDO_001799</name>
    <name evidence="69" type="ORF">RHABOEDO_001802</name>
    <name evidence="70" type="ORF">RHABOEDO_001813</name>
</gene>
<dbReference type="EMBL" id="CP075587">
    <property type="protein sequence ID" value="QYF49291.1"/>
    <property type="molecule type" value="Genomic_DNA"/>
</dbReference>
<evidence type="ECO:0000313" key="45">
    <source>
        <dbReference type="EMBL" id="QYF48911.1"/>
    </source>
</evidence>
<dbReference type="EMBL" id="CP075587">
    <property type="protein sequence ID" value="QYF48975.1"/>
    <property type="molecule type" value="Genomic_DNA"/>
</dbReference>
<dbReference type="EMBL" id="CP075587">
    <property type="protein sequence ID" value="QYF48354.1"/>
    <property type="molecule type" value="Genomic_DNA"/>
</dbReference>
<evidence type="ECO:0000313" key="54">
    <source>
        <dbReference type="EMBL" id="QYF49112.1"/>
    </source>
</evidence>
<dbReference type="EMBL" id="CP075587">
    <property type="protein sequence ID" value="QYF49112.1"/>
    <property type="molecule type" value="Genomic_DNA"/>
</dbReference>
<dbReference type="EMBL" id="CP075587">
    <property type="protein sequence ID" value="QYF49131.1"/>
    <property type="molecule type" value="Genomic_DNA"/>
</dbReference>
<evidence type="ECO:0000313" key="29">
    <source>
        <dbReference type="EMBL" id="QYF48383.1"/>
    </source>
</evidence>
<dbReference type="EMBL" id="CP075587">
    <property type="protein sequence ID" value="QYF49337.1"/>
    <property type="molecule type" value="Genomic_DNA"/>
</dbReference>
<evidence type="ECO:0000313" key="23">
    <source>
        <dbReference type="EMBL" id="QYF48288.1"/>
    </source>
</evidence>
<keyword evidence="71" id="KW-1185">Reference proteome</keyword>
<evidence type="ECO:0000313" key="33">
    <source>
        <dbReference type="EMBL" id="QYF48486.1"/>
    </source>
</evidence>
<dbReference type="EMBL" id="CP075587">
    <property type="protein sequence ID" value="QYF49227.1"/>
    <property type="molecule type" value="Genomic_DNA"/>
</dbReference>
<dbReference type="EMBL" id="CP075587">
    <property type="protein sequence ID" value="QYF48851.1"/>
    <property type="molecule type" value="Genomic_DNA"/>
</dbReference>
<evidence type="ECO:0000313" key="11">
    <source>
        <dbReference type="EMBL" id="QYF48019.1"/>
    </source>
</evidence>
<dbReference type="InterPro" id="IPR051917">
    <property type="entry name" value="Transposase-Integrase"/>
</dbReference>
<dbReference type="InterPro" id="IPR036397">
    <property type="entry name" value="RNaseH_sf"/>
</dbReference>
<evidence type="ECO:0000256" key="2">
    <source>
        <dbReference type="SAM" id="MobiDB-lite"/>
    </source>
</evidence>
<dbReference type="NCBIfam" id="NF033563">
    <property type="entry name" value="transpos_IS30"/>
    <property type="match status" value="1"/>
</dbReference>
<dbReference type="SUPFAM" id="SSF53098">
    <property type="entry name" value="Ribonuclease H-like"/>
    <property type="match status" value="1"/>
</dbReference>
<dbReference type="EMBL" id="CP075587">
    <property type="protein sequence ID" value="QYF48385.1"/>
    <property type="molecule type" value="Genomic_DNA"/>
</dbReference>
<dbReference type="EMBL" id="CP075587">
    <property type="protein sequence ID" value="QYF48352.1"/>
    <property type="molecule type" value="Genomic_DNA"/>
</dbReference>
<dbReference type="PANTHER" id="PTHR10948:SF23">
    <property type="entry name" value="TRANSPOSASE INSI FOR INSERTION SEQUENCE ELEMENT IS30A-RELATED"/>
    <property type="match status" value="1"/>
</dbReference>
<evidence type="ECO:0000313" key="25">
    <source>
        <dbReference type="EMBL" id="QYF48352.1"/>
    </source>
</evidence>
<dbReference type="EMBL" id="CP075587">
    <property type="protein sequence ID" value="QYF48381.1"/>
    <property type="molecule type" value="Genomic_DNA"/>
</dbReference>
<evidence type="ECO:0000313" key="46">
    <source>
        <dbReference type="EMBL" id="QYF48951.1"/>
    </source>
</evidence>
<dbReference type="EMBL" id="CP075587">
    <property type="protein sequence ID" value="QYF48163.1"/>
    <property type="molecule type" value="Genomic_DNA"/>
</dbReference>
<evidence type="ECO:0000313" key="5">
    <source>
        <dbReference type="EMBL" id="QYF47962.1"/>
    </source>
</evidence>
<evidence type="ECO:0000313" key="31">
    <source>
        <dbReference type="EMBL" id="QYF48420.1"/>
    </source>
</evidence>
<evidence type="ECO:0000313" key="66">
    <source>
        <dbReference type="EMBL" id="QYF49368.1"/>
    </source>
</evidence>
<dbReference type="EMBL" id="CP075587">
    <property type="protein sequence ID" value="QYF47962.1"/>
    <property type="molecule type" value="Genomic_DNA"/>
</dbReference>
<evidence type="ECO:0000313" key="28">
    <source>
        <dbReference type="EMBL" id="QYF48381.1"/>
    </source>
</evidence>
<evidence type="ECO:0000313" key="6">
    <source>
        <dbReference type="EMBL" id="QYF47964.1"/>
    </source>
</evidence>
<evidence type="ECO:0000313" key="47">
    <source>
        <dbReference type="EMBL" id="QYF48955.1"/>
    </source>
</evidence>
<evidence type="ECO:0000313" key="27">
    <source>
        <dbReference type="EMBL" id="QYF48371.1"/>
    </source>
</evidence>
<evidence type="ECO:0000313" key="58">
    <source>
        <dbReference type="EMBL" id="QYF49216.1"/>
    </source>
</evidence>
<dbReference type="InterPro" id="IPR025246">
    <property type="entry name" value="IS30-like_HTH"/>
</dbReference>
<dbReference type="EMBL" id="CP075587">
    <property type="protein sequence ID" value="QYF48157.1"/>
    <property type="molecule type" value="Genomic_DNA"/>
</dbReference>
<dbReference type="EMBL" id="CP075587">
    <property type="protein sequence ID" value="QYF48951.1"/>
    <property type="molecule type" value="Genomic_DNA"/>
</dbReference>
<dbReference type="EMBL" id="CP075587">
    <property type="protein sequence ID" value="QYF49340.1"/>
    <property type="molecule type" value="Genomic_DNA"/>
</dbReference>
<dbReference type="EMBL" id="CP075587">
    <property type="protein sequence ID" value="QYF48980.1"/>
    <property type="molecule type" value="Genomic_DNA"/>
</dbReference>
<evidence type="ECO:0000313" key="65">
    <source>
        <dbReference type="EMBL" id="QYF49340.1"/>
    </source>
</evidence>
<evidence type="ECO:0000313" key="57">
    <source>
        <dbReference type="EMBL" id="QYF49205.1"/>
    </source>
</evidence>
<dbReference type="EMBL" id="CP075587">
    <property type="protein sequence ID" value="QYF48679.1"/>
    <property type="molecule type" value="Genomic_DNA"/>
</dbReference>
<dbReference type="EMBL" id="CP075587">
    <property type="protein sequence ID" value="QYF47964.1"/>
    <property type="molecule type" value="Genomic_DNA"/>
</dbReference>
<dbReference type="EMBL" id="CP075587">
    <property type="protein sequence ID" value="QYF48245.1"/>
    <property type="molecule type" value="Genomic_DNA"/>
</dbReference>
<dbReference type="EMBL" id="CP075587">
    <property type="protein sequence ID" value="QYF48784.1"/>
    <property type="molecule type" value="Genomic_DNA"/>
</dbReference>
<feature type="compositionally biased region" description="Basic residues" evidence="2">
    <location>
        <begin position="135"/>
        <end position="144"/>
    </location>
</feature>
<dbReference type="InterPro" id="IPR053392">
    <property type="entry name" value="Transposase_IS30-like"/>
</dbReference>
<evidence type="ECO:0000313" key="36">
    <source>
        <dbReference type="EMBL" id="QYF48539.1"/>
    </source>
</evidence>
<evidence type="ECO:0000313" key="20">
    <source>
        <dbReference type="EMBL" id="QYF48247.1"/>
    </source>
</evidence>
<dbReference type="EMBL" id="CP075587">
    <property type="protein sequence ID" value="QYF47942.1"/>
    <property type="molecule type" value="Genomic_DNA"/>
</dbReference>
<dbReference type="EMBL" id="CP075587">
    <property type="protein sequence ID" value="QYF47981.1"/>
    <property type="molecule type" value="Genomic_DNA"/>
</dbReference>
<evidence type="ECO:0000313" key="69">
    <source>
        <dbReference type="EMBL" id="QYF49458.1"/>
    </source>
</evidence>
<dbReference type="EMBL" id="CP075587">
    <property type="protein sequence ID" value="QYF48955.1"/>
    <property type="molecule type" value="Genomic_DNA"/>
</dbReference>
<evidence type="ECO:0000313" key="10">
    <source>
        <dbReference type="EMBL" id="QYF48004.1"/>
    </source>
</evidence>
<evidence type="ECO:0000313" key="52">
    <source>
        <dbReference type="EMBL" id="QYF49066.1"/>
    </source>
</evidence>
<evidence type="ECO:0000313" key="12">
    <source>
        <dbReference type="EMBL" id="QYF48069.1"/>
    </source>
</evidence>
<organism evidence="4 71">
    <name type="scientific">Candidatus Rhabdochlamydia oedothoracis</name>
    <dbReference type="NCBI Taxonomy" id="2720720"/>
    <lineage>
        <taxon>Bacteria</taxon>
        <taxon>Pseudomonadati</taxon>
        <taxon>Chlamydiota</taxon>
        <taxon>Chlamydiia</taxon>
        <taxon>Parachlamydiales</taxon>
        <taxon>Candidatus Rhabdochlamydiaceae</taxon>
        <taxon>Candidatus Rhabdochlamydia</taxon>
    </lineage>
</organism>
<dbReference type="InterPro" id="IPR001584">
    <property type="entry name" value="Integrase_cat-core"/>
</dbReference>
<dbReference type="EMBL" id="CP075587">
    <property type="protein sequence ID" value="QYF48075.1"/>
    <property type="molecule type" value="Genomic_DNA"/>
</dbReference>
<evidence type="ECO:0000313" key="50">
    <source>
        <dbReference type="EMBL" id="QYF49014.1"/>
    </source>
</evidence>
<dbReference type="EMBL" id="CP075587">
    <property type="protein sequence ID" value="QYF48499.1"/>
    <property type="molecule type" value="Genomic_DNA"/>
</dbReference>
<proteinExistence type="predicted"/>
<evidence type="ECO:0000313" key="37">
    <source>
        <dbReference type="EMBL" id="QYF48582.1"/>
    </source>
</evidence>
<evidence type="ECO:0000256" key="1">
    <source>
        <dbReference type="ARBA" id="ARBA00023172"/>
    </source>
</evidence>
<dbReference type="EMBL" id="CP075587">
    <property type="protein sequence ID" value="QYF49458.1"/>
    <property type="molecule type" value="Genomic_DNA"/>
</dbReference>
<dbReference type="EMBL" id="CP075587">
    <property type="protein sequence ID" value="QYF48191.1"/>
    <property type="molecule type" value="Genomic_DNA"/>
</dbReference>
<evidence type="ECO:0000313" key="62">
    <source>
        <dbReference type="EMBL" id="QYF49299.1"/>
    </source>
</evidence>
<dbReference type="EMBL" id="CP075587">
    <property type="protein sequence ID" value="QYF48630.1"/>
    <property type="molecule type" value="Genomic_DNA"/>
</dbReference>
<dbReference type="EMBL" id="CP075587">
    <property type="protein sequence ID" value="QYF48165.1"/>
    <property type="molecule type" value="Genomic_DNA"/>
</dbReference>
<dbReference type="EMBL" id="CP075587">
    <property type="protein sequence ID" value="QYF49021.1"/>
    <property type="molecule type" value="Genomic_DNA"/>
</dbReference>
<evidence type="ECO:0000313" key="59">
    <source>
        <dbReference type="EMBL" id="QYF49227.1"/>
    </source>
</evidence>
<dbReference type="EMBL" id="CP075587">
    <property type="protein sequence ID" value="QYF48582.1"/>
    <property type="molecule type" value="Genomic_DNA"/>
</dbReference>
<evidence type="ECO:0000313" key="4">
    <source>
        <dbReference type="EMBL" id="QYF47942.1"/>
    </source>
</evidence>
<dbReference type="Proteomes" id="UP000826014">
    <property type="component" value="Chromosome"/>
</dbReference>
<dbReference type="InterPro" id="IPR012337">
    <property type="entry name" value="RNaseH-like_sf"/>
</dbReference>
<evidence type="ECO:0000313" key="7">
    <source>
        <dbReference type="EMBL" id="QYF47981.1"/>
    </source>
</evidence>
<dbReference type="EMBL" id="CP075587">
    <property type="protein sequence ID" value="QYF48069.1"/>
    <property type="molecule type" value="Genomic_DNA"/>
</dbReference>
<evidence type="ECO:0000313" key="17">
    <source>
        <dbReference type="EMBL" id="QYF48191.1"/>
    </source>
</evidence>
<evidence type="ECO:0000313" key="13">
    <source>
        <dbReference type="EMBL" id="QYF48075.1"/>
    </source>
</evidence>
<dbReference type="EMBL" id="CP075587">
    <property type="protein sequence ID" value="QYF48420.1"/>
    <property type="molecule type" value="Genomic_DNA"/>
</dbReference>
<evidence type="ECO:0000259" key="3">
    <source>
        <dbReference type="PROSITE" id="PS50994"/>
    </source>
</evidence>
<evidence type="ECO:0000313" key="35">
    <source>
        <dbReference type="EMBL" id="QYF48499.1"/>
    </source>
</evidence>
<dbReference type="EMBL" id="CP075587">
    <property type="protein sequence ID" value="QYF48337.1"/>
    <property type="molecule type" value="Genomic_DNA"/>
</dbReference>
<evidence type="ECO:0000313" key="30">
    <source>
        <dbReference type="EMBL" id="QYF48385.1"/>
    </source>
</evidence>
<dbReference type="EMBL" id="CP075587">
    <property type="protein sequence ID" value="QYF48247.1"/>
    <property type="molecule type" value="Genomic_DNA"/>
</dbReference>
<evidence type="ECO:0000313" key="70">
    <source>
        <dbReference type="EMBL" id="QYF49467.1"/>
    </source>
</evidence>
<evidence type="ECO:0000313" key="55">
    <source>
        <dbReference type="EMBL" id="QYF49131.1"/>
    </source>
</evidence>
<dbReference type="Gene3D" id="3.30.420.10">
    <property type="entry name" value="Ribonuclease H-like superfamily/Ribonuclease H"/>
    <property type="match status" value="1"/>
</dbReference>
<dbReference type="EMBL" id="CP075587">
    <property type="protein sequence ID" value="QYF48911.1"/>
    <property type="molecule type" value="Genomic_DNA"/>
</dbReference>
<evidence type="ECO:0000313" key="15">
    <source>
        <dbReference type="EMBL" id="QYF48163.1"/>
    </source>
</evidence>
<evidence type="ECO:0000313" key="8">
    <source>
        <dbReference type="EMBL" id="QYF47996.1"/>
    </source>
</evidence>
<evidence type="ECO:0000313" key="44">
    <source>
        <dbReference type="EMBL" id="QYF48851.1"/>
    </source>
</evidence>
<evidence type="ECO:0000313" key="16">
    <source>
        <dbReference type="EMBL" id="QYF48165.1"/>
    </source>
</evidence>
<dbReference type="EMBL" id="CP075587">
    <property type="protein sequence ID" value="QYF48371.1"/>
    <property type="molecule type" value="Genomic_DNA"/>
</dbReference>
<evidence type="ECO:0000313" key="9">
    <source>
        <dbReference type="EMBL" id="QYF47998.1"/>
    </source>
</evidence>